<dbReference type="SUPFAM" id="SSF54495">
    <property type="entry name" value="UBC-like"/>
    <property type="match status" value="1"/>
</dbReference>
<evidence type="ECO:0000313" key="2">
    <source>
        <dbReference type="WBParaSite" id="ALUE_0002057701-mRNA-1"/>
    </source>
</evidence>
<dbReference type="Gene3D" id="3.10.110.10">
    <property type="entry name" value="Ubiquitin Conjugating Enzyme"/>
    <property type="match status" value="1"/>
</dbReference>
<dbReference type="Proteomes" id="UP000036681">
    <property type="component" value="Unplaced"/>
</dbReference>
<accession>A0A0M3IP99</accession>
<proteinExistence type="predicted"/>
<keyword evidence="1" id="KW-1185">Reference proteome</keyword>
<dbReference type="AlphaFoldDB" id="A0A0M3IP99"/>
<reference evidence="2" key="1">
    <citation type="submission" date="2017-02" db="UniProtKB">
        <authorList>
            <consortium name="WormBaseParasite"/>
        </authorList>
    </citation>
    <scope>IDENTIFICATION</scope>
</reference>
<name>A0A0M3IP99_ASCLU</name>
<dbReference type="InterPro" id="IPR016135">
    <property type="entry name" value="UBQ-conjugating_enzyme/RWD"/>
</dbReference>
<evidence type="ECO:0000313" key="1">
    <source>
        <dbReference type="Proteomes" id="UP000036681"/>
    </source>
</evidence>
<sequence length="256" mass="27960">MEVVQKTCAACQRKCRFYFLIGIRFVLYRGEVKCVHIQESNPVVAQVWFTYCEDTVIIAILESLTEDRPPCHILRFEPLSSACSPTISQGLVLTGGAICMELLTKQGWTSAYNVESLVLQIGAALVKGNARIVFGVSAGCTMALARLSFTAMTQSVAGILPQRRTNAPTISELLMSEKLVVAQVVFLNVPNVSHVGKPAKLAGTVLPHGGCSRSNAHFQWIPVPEPSFGRKTGSHVQYLGMYAFVGYHLLLFVVDL</sequence>
<dbReference type="WBParaSite" id="ALUE_0002057701-mRNA-1">
    <property type="protein sequence ID" value="ALUE_0002057701-mRNA-1"/>
    <property type="gene ID" value="ALUE_0002057701"/>
</dbReference>
<organism evidence="1 2">
    <name type="scientific">Ascaris lumbricoides</name>
    <name type="common">Giant roundworm</name>
    <dbReference type="NCBI Taxonomy" id="6252"/>
    <lineage>
        <taxon>Eukaryota</taxon>
        <taxon>Metazoa</taxon>
        <taxon>Ecdysozoa</taxon>
        <taxon>Nematoda</taxon>
        <taxon>Chromadorea</taxon>
        <taxon>Rhabditida</taxon>
        <taxon>Spirurina</taxon>
        <taxon>Ascaridomorpha</taxon>
        <taxon>Ascaridoidea</taxon>
        <taxon>Ascarididae</taxon>
        <taxon>Ascaris</taxon>
    </lineage>
</organism>
<protein>
    <submittedName>
        <fullName evidence="2">UBC core domain-containing protein</fullName>
    </submittedName>
</protein>